<name>A0ABW3Z787_9HYPH</name>
<keyword evidence="6 8" id="KW-0472">Membrane</keyword>
<feature type="domain" description="Ferric oxidoreductase" evidence="9">
    <location>
        <begin position="85"/>
        <end position="197"/>
    </location>
</feature>
<evidence type="ECO:0000256" key="5">
    <source>
        <dbReference type="ARBA" id="ARBA00023004"/>
    </source>
</evidence>
<feature type="transmembrane region" description="Helical" evidence="8">
    <location>
        <begin position="87"/>
        <end position="105"/>
    </location>
</feature>
<protein>
    <submittedName>
        <fullName evidence="10">Sulfite oxidase heme-binding subunit YedZ</fullName>
    </submittedName>
</protein>
<accession>A0ABW3Z787</accession>
<gene>
    <name evidence="10" type="ORF">ACFQ4O_08900</name>
</gene>
<evidence type="ECO:0000313" key="11">
    <source>
        <dbReference type="Proteomes" id="UP001597171"/>
    </source>
</evidence>
<keyword evidence="3 8" id="KW-0812">Transmembrane</keyword>
<evidence type="ECO:0000256" key="7">
    <source>
        <dbReference type="SAM" id="MobiDB-lite"/>
    </source>
</evidence>
<sequence>MPLFTDRAGRFSPLLTLTLLGLTLPALWLAVRAAQGDFSGAGPAPDLGLPPAFGPGDAGAFGGAPGASPEGEKARPIYDAIHLSGDWAVRFLLLSLAITPFRRLWHWPKLHLTRRRIGLAALAYGALHLGLYVIDQQLDLWRVASEIAQRVYLTVGVVTLIGLIALGATSTDGAVARMGAKRWRALHRLAYPLAGLALLHFAMQSKLDAGEPILMWGLFLWAMGWRWLQAQGGERDIRLAPLLALAVVAAVGAALSETLWYAAASGVNPWRVLAANWAPQAYGVRPAGWVLLFGLAAAASSLIGARRRGPPRPVRAPQQAATVTPR</sequence>
<evidence type="ECO:0000256" key="3">
    <source>
        <dbReference type="ARBA" id="ARBA00022692"/>
    </source>
</evidence>
<dbReference type="Proteomes" id="UP001597171">
    <property type="component" value="Unassembled WGS sequence"/>
</dbReference>
<dbReference type="EMBL" id="JBHTMX010000062">
    <property type="protein sequence ID" value="MFD1332114.1"/>
    <property type="molecule type" value="Genomic_DNA"/>
</dbReference>
<dbReference type="InterPro" id="IPR022837">
    <property type="entry name" value="MsrQ-like"/>
</dbReference>
<keyword evidence="11" id="KW-1185">Reference proteome</keyword>
<feature type="transmembrane region" description="Helical" evidence="8">
    <location>
        <begin position="189"/>
        <end position="207"/>
    </location>
</feature>
<keyword evidence="2" id="KW-0813">Transport</keyword>
<feature type="region of interest" description="Disordered" evidence="7">
    <location>
        <begin position="306"/>
        <end position="326"/>
    </location>
</feature>
<feature type="transmembrane region" description="Helical" evidence="8">
    <location>
        <begin position="213"/>
        <end position="228"/>
    </location>
</feature>
<comment type="subcellular location">
    <subcellularLocation>
        <location evidence="1">Membrane</location>
        <topology evidence="1">Multi-pass membrane protein</topology>
    </subcellularLocation>
</comment>
<evidence type="ECO:0000256" key="2">
    <source>
        <dbReference type="ARBA" id="ARBA00022448"/>
    </source>
</evidence>
<dbReference type="PANTHER" id="PTHR36964">
    <property type="entry name" value="PROTEIN-METHIONINE-SULFOXIDE REDUCTASE HEME-BINDING SUBUNIT MSRQ"/>
    <property type="match status" value="1"/>
</dbReference>
<comment type="caution">
    <text evidence="10">The sequence shown here is derived from an EMBL/GenBank/DDBJ whole genome shotgun (WGS) entry which is preliminary data.</text>
</comment>
<feature type="transmembrane region" description="Helical" evidence="8">
    <location>
        <begin position="147"/>
        <end position="168"/>
    </location>
</feature>
<evidence type="ECO:0000313" key="10">
    <source>
        <dbReference type="EMBL" id="MFD1332114.1"/>
    </source>
</evidence>
<keyword evidence="5" id="KW-0408">Iron</keyword>
<feature type="transmembrane region" description="Helical" evidence="8">
    <location>
        <begin position="117"/>
        <end position="135"/>
    </location>
</feature>
<feature type="compositionally biased region" description="Low complexity" evidence="7">
    <location>
        <begin position="315"/>
        <end position="326"/>
    </location>
</feature>
<organism evidence="10 11">
    <name type="scientific">Methylopila musalis</name>
    <dbReference type="NCBI Taxonomy" id="1134781"/>
    <lineage>
        <taxon>Bacteria</taxon>
        <taxon>Pseudomonadati</taxon>
        <taxon>Pseudomonadota</taxon>
        <taxon>Alphaproteobacteria</taxon>
        <taxon>Hyphomicrobiales</taxon>
        <taxon>Methylopilaceae</taxon>
        <taxon>Methylopila</taxon>
    </lineage>
</organism>
<dbReference type="Pfam" id="PF01794">
    <property type="entry name" value="Ferric_reduct"/>
    <property type="match status" value="1"/>
</dbReference>
<dbReference type="PANTHER" id="PTHR36964:SF1">
    <property type="entry name" value="PROTEIN-METHIONINE-SULFOXIDE REDUCTASE HEME-BINDING SUBUNIT MSRQ"/>
    <property type="match status" value="1"/>
</dbReference>
<feature type="transmembrane region" description="Helical" evidence="8">
    <location>
        <begin position="287"/>
        <end position="305"/>
    </location>
</feature>
<evidence type="ECO:0000256" key="6">
    <source>
        <dbReference type="ARBA" id="ARBA00023136"/>
    </source>
</evidence>
<evidence type="ECO:0000256" key="4">
    <source>
        <dbReference type="ARBA" id="ARBA00022989"/>
    </source>
</evidence>
<keyword evidence="4 8" id="KW-1133">Transmembrane helix</keyword>
<reference evidence="11" key="1">
    <citation type="journal article" date="2019" name="Int. J. Syst. Evol. Microbiol.">
        <title>The Global Catalogue of Microorganisms (GCM) 10K type strain sequencing project: providing services to taxonomists for standard genome sequencing and annotation.</title>
        <authorList>
            <consortium name="The Broad Institute Genomics Platform"/>
            <consortium name="The Broad Institute Genome Sequencing Center for Infectious Disease"/>
            <person name="Wu L."/>
            <person name="Ma J."/>
        </authorList>
    </citation>
    <scope>NUCLEOTIDE SEQUENCE [LARGE SCALE GENOMIC DNA]</scope>
    <source>
        <strain evidence="11">CCUG 61696</strain>
    </source>
</reference>
<evidence type="ECO:0000256" key="1">
    <source>
        <dbReference type="ARBA" id="ARBA00004141"/>
    </source>
</evidence>
<evidence type="ECO:0000259" key="9">
    <source>
        <dbReference type="Pfam" id="PF01794"/>
    </source>
</evidence>
<proteinExistence type="predicted"/>
<dbReference type="RefSeq" id="WP_378775344.1">
    <property type="nucleotide sequence ID" value="NZ_JBHTMX010000062.1"/>
</dbReference>
<evidence type="ECO:0000256" key="8">
    <source>
        <dbReference type="SAM" id="Phobius"/>
    </source>
</evidence>
<feature type="transmembrane region" description="Helical" evidence="8">
    <location>
        <begin position="240"/>
        <end position="263"/>
    </location>
</feature>
<dbReference type="InterPro" id="IPR013130">
    <property type="entry name" value="Fe3_Rdtase_TM_dom"/>
</dbReference>